<dbReference type="InterPro" id="IPR036477">
    <property type="entry name" value="Formyl_transf_N_sf"/>
</dbReference>
<keyword evidence="6 8" id="KW-0648">Protein biosynthesis</keyword>
<dbReference type="PANTHER" id="PTHR11138:SF5">
    <property type="entry name" value="METHIONYL-TRNA FORMYLTRANSFERASE, MITOCHONDRIAL"/>
    <property type="match status" value="1"/>
</dbReference>
<dbReference type="GO" id="GO:0005829">
    <property type="term" value="C:cytosol"/>
    <property type="evidence" value="ECO:0007669"/>
    <property type="project" value="TreeGrafter"/>
</dbReference>
<dbReference type="InterPro" id="IPR011034">
    <property type="entry name" value="Formyl_transferase-like_C_sf"/>
</dbReference>
<dbReference type="InterPro" id="IPR005793">
    <property type="entry name" value="Formyl_trans_C"/>
</dbReference>
<dbReference type="PANTHER" id="PTHR11138">
    <property type="entry name" value="METHIONYL-TRNA FORMYLTRANSFERASE"/>
    <property type="match status" value="1"/>
</dbReference>
<comment type="function">
    <text evidence="1 8">Attaches a formyl group to the free amino group of methionyl-tRNA(fMet). The formyl group appears to play a dual role in the initiator identity of N-formylmethionyl-tRNA by promoting its recognition by IF2 and preventing the misappropriation of this tRNA by the elongation apparatus.</text>
</comment>
<reference evidence="11" key="1">
    <citation type="journal article" date="2021" name="PeerJ">
        <title>Extensive microbial diversity within the chicken gut microbiome revealed by metagenomics and culture.</title>
        <authorList>
            <person name="Gilroy R."/>
            <person name="Ravi A."/>
            <person name="Getino M."/>
            <person name="Pursley I."/>
            <person name="Horton D.L."/>
            <person name="Alikhan N.F."/>
            <person name="Baker D."/>
            <person name="Gharbi K."/>
            <person name="Hall N."/>
            <person name="Watson M."/>
            <person name="Adriaenssens E.M."/>
            <person name="Foster-Nyarko E."/>
            <person name="Jarju S."/>
            <person name="Secka A."/>
            <person name="Antonio M."/>
            <person name="Oren A."/>
            <person name="Chaudhuri R.R."/>
            <person name="La Ragione R."/>
            <person name="Hildebrand F."/>
            <person name="Pallen M.J."/>
        </authorList>
    </citation>
    <scope>NUCLEOTIDE SEQUENCE</scope>
    <source>
        <strain evidence="11">316</strain>
    </source>
</reference>
<comment type="caution">
    <text evidence="11">The sequence shown here is derived from an EMBL/GenBank/DDBJ whole genome shotgun (WGS) entry which is preliminary data.</text>
</comment>
<dbReference type="Gene3D" id="3.10.25.10">
    <property type="entry name" value="Formyl transferase, C-terminal domain"/>
    <property type="match status" value="1"/>
</dbReference>
<evidence type="ECO:0000259" key="10">
    <source>
        <dbReference type="Pfam" id="PF02911"/>
    </source>
</evidence>
<dbReference type="CDD" id="cd08704">
    <property type="entry name" value="Met_tRNA_FMT_C"/>
    <property type="match status" value="1"/>
</dbReference>
<dbReference type="InterPro" id="IPR005794">
    <property type="entry name" value="Fmt"/>
</dbReference>
<feature type="domain" description="Formyl transferase N-terminal" evidence="9">
    <location>
        <begin position="1"/>
        <end position="176"/>
    </location>
</feature>
<evidence type="ECO:0000259" key="9">
    <source>
        <dbReference type="Pfam" id="PF00551"/>
    </source>
</evidence>
<protein>
    <recommendedName>
        <fullName evidence="4 8">Methionyl-tRNA formyltransferase</fullName>
        <ecNumber evidence="3 8">2.1.2.9</ecNumber>
    </recommendedName>
</protein>
<dbReference type="CDD" id="cd08646">
    <property type="entry name" value="FMT_core_Met-tRNA-FMT_N"/>
    <property type="match status" value="1"/>
</dbReference>
<evidence type="ECO:0000313" key="11">
    <source>
        <dbReference type="EMBL" id="HJE23083.1"/>
    </source>
</evidence>
<keyword evidence="5 8" id="KW-0808">Transferase</keyword>
<dbReference type="SUPFAM" id="SSF50486">
    <property type="entry name" value="FMT C-terminal domain-like"/>
    <property type="match status" value="1"/>
</dbReference>
<dbReference type="EC" id="2.1.2.9" evidence="3 8"/>
<comment type="similarity">
    <text evidence="2 8">Belongs to the Fmt family.</text>
</comment>
<dbReference type="Gene3D" id="3.40.50.170">
    <property type="entry name" value="Formyl transferase, N-terminal domain"/>
    <property type="match status" value="1"/>
</dbReference>
<evidence type="ECO:0000256" key="6">
    <source>
        <dbReference type="ARBA" id="ARBA00022917"/>
    </source>
</evidence>
<evidence type="ECO:0000256" key="5">
    <source>
        <dbReference type="ARBA" id="ARBA00022679"/>
    </source>
</evidence>
<feature type="domain" description="Formyl transferase C-terminal" evidence="10">
    <location>
        <begin position="203"/>
        <end position="308"/>
    </location>
</feature>
<accession>A0A921E127</accession>
<reference evidence="11" key="2">
    <citation type="submission" date="2021-09" db="EMBL/GenBank/DDBJ databases">
        <authorList>
            <person name="Gilroy R."/>
        </authorList>
    </citation>
    <scope>NUCLEOTIDE SEQUENCE</scope>
    <source>
        <strain evidence="11">316</strain>
    </source>
</reference>
<dbReference type="HAMAP" id="MF_00182">
    <property type="entry name" value="Formyl_trans"/>
    <property type="match status" value="1"/>
</dbReference>
<evidence type="ECO:0000313" key="12">
    <source>
        <dbReference type="Proteomes" id="UP000742631"/>
    </source>
</evidence>
<dbReference type="Proteomes" id="UP000742631">
    <property type="component" value="Unassembled WGS sequence"/>
</dbReference>
<organism evidence="11 12">
    <name type="scientific">Methylorubrum populi</name>
    <dbReference type="NCBI Taxonomy" id="223967"/>
    <lineage>
        <taxon>Bacteria</taxon>
        <taxon>Pseudomonadati</taxon>
        <taxon>Pseudomonadota</taxon>
        <taxon>Alphaproteobacteria</taxon>
        <taxon>Hyphomicrobiales</taxon>
        <taxon>Methylobacteriaceae</taxon>
        <taxon>Methylorubrum</taxon>
    </lineage>
</organism>
<proteinExistence type="inferred from homology"/>
<dbReference type="GO" id="GO:0004479">
    <property type="term" value="F:methionyl-tRNA formyltransferase activity"/>
    <property type="evidence" value="ECO:0007669"/>
    <property type="project" value="UniProtKB-UniRule"/>
</dbReference>
<dbReference type="Pfam" id="PF00551">
    <property type="entry name" value="Formyl_trans_N"/>
    <property type="match status" value="1"/>
</dbReference>
<evidence type="ECO:0000256" key="2">
    <source>
        <dbReference type="ARBA" id="ARBA00010699"/>
    </source>
</evidence>
<dbReference type="InterPro" id="IPR044135">
    <property type="entry name" value="Met-tRNA-FMT_C"/>
</dbReference>
<dbReference type="InterPro" id="IPR002376">
    <property type="entry name" value="Formyl_transf_N"/>
</dbReference>
<dbReference type="NCBIfam" id="TIGR00460">
    <property type="entry name" value="fmt"/>
    <property type="match status" value="1"/>
</dbReference>
<evidence type="ECO:0000256" key="7">
    <source>
        <dbReference type="ARBA" id="ARBA00048558"/>
    </source>
</evidence>
<name>A0A921E127_9HYPH</name>
<evidence type="ECO:0000256" key="4">
    <source>
        <dbReference type="ARBA" id="ARBA00016014"/>
    </source>
</evidence>
<evidence type="ECO:0000256" key="1">
    <source>
        <dbReference type="ARBA" id="ARBA00002606"/>
    </source>
</evidence>
<gene>
    <name evidence="8 11" type="primary">fmt</name>
    <name evidence="11" type="ORF">K8W01_05435</name>
</gene>
<comment type="catalytic activity">
    <reaction evidence="7 8">
        <text>L-methionyl-tRNA(fMet) + (6R)-10-formyltetrahydrofolate = N-formyl-L-methionyl-tRNA(fMet) + (6S)-5,6,7,8-tetrahydrofolate + H(+)</text>
        <dbReference type="Rhea" id="RHEA:24380"/>
        <dbReference type="Rhea" id="RHEA-COMP:9952"/>
        <dbReference type="Rhea" id="RHEA-COMP:9953"/>
        <dbReference type="ChEBI" id="CHEBI:15378"/>
        <dbReference type="ChEBI" id="CHEBI:57453"/>
        <dbReference type="ChEBI" id="CHEBI:78530"/>
        <dbReference type="ChEBI" id="CHEBI:78844"/>
        <dbReference type="ChEBI" id="CHEBI:195366"/>
        <dbReference type="EC" id="2.1.2.9"/>
    </reaction>
</comment>
<evidence type="ECO:0000256" key="8">
    <source>
        <dbReference type="HAMAP-Rule" id="MF_00182"/>
    </source>
</evidence>
<dbReference type="InterPro" id="IPR041711">
    <property type="entry name" value="Met-tRNA-FMT_N"/>
</dbReference>
<feature type="binding site" evidence="8">
    <location>
        <begin position="109"/>
        <end position="112"/>
    </location>
    <ligand>
        <name>(6S)-5,6,7,8-tetrahydrofolate</name>
        <dbReference type="ChEBI" id="CHEBI:57453"/>
    </ligand>
</feature>
<dbReference type="InterPro" id="IPR037022">
    <property type="entry name" value="Formyl_trans_C_sf"/>
</dbReference>
<dbReference type="AlphaFoldDB" id="A0A921E127"/>
<sequence>MRIVFMGTPDFAVPTLARLHADGHTLAAVYTRAPAKAGRGMALRPSPVHVRAEALGLPVLTPSTLKTPEAAETFSGHDADVAVVVAYGMLLPQTILDLPRFGCLNLHGSLLPRWRGAAPIQRAVMAGDAESGVGVMRMEAGLDTGPVALEERLPIREGMIAGELHDALMPLGADLMGRAIQALERDGLTFSPQAEEGVVYAHKITNAEARIDWSRPAAEVARHINGLSPFPGAYFEADLGKGSNKGTDKGPERVKVLRALAAEGSGVPGTLLDSDCTVACGTGAVRLLELRRAGKGGVASGEEFLRGARLTGGERLG</sequence>
<dbReference type="SUPFAM" id="SSF53328">
    <property type="entry name" value="Formyltransferase"/>
    <property type="match status" value="1"/>
</dbReference>
<dbReference type="Pfam" id="PF02911">
    <property type="entry name" value="Formyl_trans_C"/>
    <property type="match status" value="1"/>
</dbReference>
<evidence type="ECO:0000256" key="3">
    <source>
        <dbReference type="ARBA" id="ARBA00012261"/>
    </source>
</evidence>
<dbReference type="EMBL" id="DYYG01000013">
    <property type="protein sequence ID" value="HJE23083.1"/>
    <property type="molecule type" value="Genomic_DNA"/>
</dbReference>